<dbReference type="SMART" id="SM00213">
    <property type="entry name" value="UBQ"/>
    <property type="match status" value="3"/>
</dbReference>
<reference evidence="3 4" key="1">
    <citation type="submission" date="2021-02" db="EMBL/GenBank/DDBJ databases">
        <title>Plant Genome Project.</title>
        <authorList>
            <person name="Zhang R.-G."/>
        </authorList>
    </citation>
    <scope>NUCLEOTIDE SEQUENCE [LARGE SCALE GENOMIC DNA]</scope>
    <source>
        <tissue evidence="3">Leaves</tissue>
    </source>
</reference>
<feature type="domain" description="Ubiquitin-like" evidence="2">
    <location>
        <begin position="110"/>
        <end position="179"/>
    </location>
</feature>
<organism evidence="3 4">
    <name type="scientific">Xanthoceras sorbifolium</name>
    <dbReference type="NCBI Taxonomy" id="99658"/>
    <lineage>
        <taxon>Eukaryota</taxon>
        <taxon>Viridiplantae</taxon>
        <taxon>Streptophyta</taxon>
        <taxon>Embryophyta</taxon>
        <taxon>Tracheophyta</taxon>
        <taxon>Spermatophyta</taxon>
        <taxon>Magnoliopsida</taxon>
        <taxon>eudicotyledons</taxon>
        <taxon>Gunneridae</taxon>
        <taxon>Pentapetalae</taxon>
        <taxon>rosids</taxon>
        <taxon>malvids</taxon>
        <taxon>Sapindales</taxon>
        <taxon>Sapindaceae</taxon>
        <taxon>Xanthoceroideae</taxon>
        <taxon>Xanthoceras</taxon>
    </lineage>
</organism>
<dbReference type="PROSITE" id="PS50053">
    <property type="entry name" value="UBIQUITIN_2"/>
    <property type="match status" value="3"/>
</dbReference>
<dbReference type="InterPro" id="IPR000626">
    <property type="entry name" value="Ubiquitin-like_dom"/>
</dbReference>
<proteinExistence type="predicted"/>
<gene>
    <name evidence="3" type="ORF">JRO89_XS03G0090100</name>
</gene>
<dbReference type="PRINTS" id="PR00348">
    <property type="entry name" value="UBIQUITIN"/>
</dbReference>
<evidence type="ECO:0000313" key="3">
    <source>
        <dbReference type="EMBL" id="KAH7573206.1"/>
    </source>
</evidence>
<dbReference type="InterPro" id="IPR029071">
    <property type="entry name" value="Ubiquitin-like_domsf"/>
</dbReference>
<name>A0ABQ8I9H7_9ROSI</name>
<evidence type="ECO:0000313" key="4">
    <source>
        <dbReference type="Proteomes" id="UP000827721"/>
    </source>
</evidence>
<sequence length="277" mass="31528">MGSWRDQKSPTSQLKSLEEEESTLPLIPKNRIGIRLSVKIPLKGKTVAVKAKAYHTIQYIKAKVGRMIGMSVFKDYQIMIYAGQLLEDCKTLAFYDVKGECMFEMFPRLIRIFVKTPSQKIVRLAVEVLFTIHDVKTMVWGKTGSSVSNEDLFYAGKKLEDSKTVSCYAIRDKSVLELLPPHIQIFVKTWNGKTVTLDVLLSNTTKDVKDKLFDKLKIPVKYQNFVFAGKQLVEDRDLASYNVQKHSTLELVFSPHEEPLKLSQPRADLSESLCCIS</sequence>
<evidence type="ECO:0000259" key="2">
    <source>
        <dbReference type="PROSITE" id="PS50053"/>
    </source>
</evidence>
<keyword evidence="1" id="KW-1017">Isopeptide bond</keyword>
<dbReference type="SUPFAM" id="SSF54236">
    <property type="entry name" value="Ubiquitin-like"/>
    <property type="match status" value="3"/>
</dbReference>
<dbReference type="Gene3D" id="3.10.20.90">
    <property type="entry name" value="Phosphatidylinositol 3-kinase Catalytic Subunit, Chain A, domain 1"/>
    <property type="match status" value="3"/>
</dbReference>
<dbReference type="EMBL" id="JAFEMO010000003">
    <property type="protein sequence ID" value="KAH7573206.1"/>
    <property type="molecule type" value="Genomic_DNA"/>
</dbReference>
<evidence type="ECO:0000256" key="1">
    <source>
        <dbReference type="ARBA" id="ARBA00022499"/>
    </source>
</evidence>
<accession>A0ABQ8I9H7</accession>
<protein>
    <recommendedName>
        <fullName evidence="2">Ubiquitin-like domain-containing protein</fullName>
    </recommendedName>
</protein>
<dbReference type="CDD" id="cd17039">
    <property type="entry name" value="Ubl_ubiquitin_like"/>
    <property type="match status" value="2"/>
</dbReference>
<dbReference type="InterPro" id="IPR019956">
    <property type="entry name" value="Ubiquitin_dom"/>
</dbReference>
<dbReference type="PANTHER" id="PTHR10666">
    <property type="entry name" value="UBIQUITIN"/>
    <property type="match status" value="1"/>
</dbReference>
<dbReference type="Proteomes" id="UP000827721">
    <property type="component" value="Unassembled WGS sequence"/>
</dbReference>
<dbReference type="InterPro" id="IPR050158">
    <property type="entry name" value="Ubiquitin_ubiquitin-like"/>
</dbReference>
<feature type="domain" description="Ubiquitin-like" evidence="2">
    <location>
        <begin position="183"/>
        <end position="252"/>
    </location>
</feature>
<comment type="caution">
    <text evidence="3">The sequence shown here is derived from an EMBL/GenBank/DDBJ whole genome shotgun (WGS) entry which is preliminary data.</text>
</comment>
<feature type="domain" description="Ubiquitin-like" evidence="2">
    <location>
        <begin position="34"/>
        <end position="105"/>
    </location>
</feature>
<keyword evidence="4" id="KW-1185">Reference proteome</keyword>
<dbReference type="Pfam" id="PF00240">
    <property type="entry name" value="ubiquitin"/>
    <property type="match status" value="3"/>
</dbReference>